<name>A0A1I1T9T4_9ACTN</name>
<evidence type="ECO:0000256" key="2">
    <source>
        <dbReference type="SAM" id="Phobius"/>
    </source>
</evidence>
<dbReference type="EMBL" id="FOLM01000019">
    <property type="protein sequence ID" value="SFD55359.1"/>
    <property type="molecule type" value="Genomic_DNA"/>
</dbReference>
<dbReference type="AlphaFoldDB" id="A0A1I1T9T4"/>
<keyword evidence="3" id="KW-0732">Signal</keyword>
<feature type="chain" id="PRO_5011560570" description="MYXO-CTERM domain-containing protein" evidence="3">
    <location>
        <begin position="31"/>
        <end position="180"/>
    </location>
</feature>
<protein>
    <recommendedName>
        <fullName evidence="6">MYXO-CTERM domain-containing protein</fullName>
    </recommendedName>
</protein>
<dbReference type="OrthoDB" id="4246416at2"/>
<sequence>MRAPRALAPATLTTAATAAALVLSAGIASAGDFGEAELFPNQARPGDSVAVTTDYCQDDTSATGDATSVGVGTFTLSPTTDSSGLIGQFTVPANTAVGNYGIAVSCATGNRIATATLRVVQTSSTATATTTTSPSGSVSGGVGGSGQDRTALIAGTSAALVAAAAGAVWLIRRRSAGSED</sequence>
<reference evidence="4 5" key="1">
    <citation type="submission" date="2016-10" db="EMBL/GenBank/DDBJ databases">
        <authorList>
            <person name="de Groot N.N."/>
        </authorList>
    </citation>
    <scope>NUCLEOTIDE SEQUENCE [LARGE SCALE GENOMIC DNA]</scope>
    <source>
        <strain evidence="4 5">CGMCC 4.5739</strain>
    </source>
</reference>
<evidence type="ECO:0000256" key="1">
    <source>
        <dbReference type="SAM" id="MobiDB-lite"/>
    </source>
</evidence>
<evidence type="ECO:0000256" key="3">
    <source>
        <dbReference type="SAM" id="SignalP"/>
    </source>
</evidence>
<feature type="region of interest" description="Disordered" evidence="1">
    <location>
        <begin position="123"/>
        <end position="144"/>
    </location>
</feature>
<feature type="signal peptide" evidence="3">
    <location>
        <begin position="1"/>
        <end position="30"/>
    </location>
</feature>
<keyword evidence="2" id="KW-0472">Membrane</keyword>
<dbReference type="Proteomes" id="UP000199207">
    <property type="component" value="Unassembled WGS sequence"/>
</dbReference>
<feature type="compositionally biased region" description="Low complexity" evidence="1">
    <location>
        <begin position="123"/>
        <end position="137"/>
    </location>
</feature>
<keyword evidence="2" id="KW-0812">Transmembrane</keyword>
<accession>A0A1I1T9T4</accession>
<keyword evidence="5" id="KW-1185">Reference proteome</keyword>
<evidence type="ECO:0000313" key="4">
    <source>
        <dbReference type="EMBL" id="SFD55359.1"/>
    </source>
</evidence>
<keyword evidence="2" id="KW-1133">Transmembrane helix</keyword>
<organism evidence="4 5">
    <name type="scientific">Streptomyces aidingensis</name>
    <dbReference type="NCBI Taxonomy" id="910347"/>
    <lineage>
        <taxon>Bacteria</taxon>
        <taxon>Bacillati</taxon>
        <taxon>Actinomycetota</taxon>
        <taxon>Actinomycetes</taxon>
        <taxon>Kitasatosporales</taxon>
        <taxon>Streptomycetaceae</taxon>
        <taxon>Streptomyces</taxon>
    </lineage>
</organism>
<feature type="transmembrane region" description="Helical" evidence="2">
    <location>
        <begin position="151"/>
        <end position="171"/>
    </location>
</feature>
<proteinExistence type="predicted"/>
<evidence type="ECO:0008006" key="6">
    <source>
        <dbReference type="Google" id="ProtNLM"/>
    </source>
</evidence>
<gene>
    <name evidence="4" type="ORF">SAMN05421773_1197</name>
</gene>
<dbReference type="RefSeq" id="WP_093841118.1">
    <property type="nucleotide sequence ID" value="NZ_FOLM01000019.1"/>
</dbReference>
<dbReference type="STRING" id="910347.SAMN05421773_1197"/>
<evidence type="ECO:0000313" key="5">
    <source>
        <dbReference type="Proteomes" id="UP000199207"/>
    </source>
</evidence>